<dbReference type="OMA" id="YCKMSEC"/>
<dbReference type="InterPro" id="IPR000477">
    <property type="entry name" value="RT_dom"/>
</dbReference>
<reference evidence="3" key="4">
    <citation type="submission" date="2025-09" db="UniProtKB">
        <authorList>
            <consortium name="Ensembl"/>
        </authorList>
    </citation>
    <scope>IDENTIFICATION</scope>
    <source>
        <strain evidence="3">17573</strain>
    </source>
</reference>
<evidence type="ECO:0000313" key="4">
    <source>
        <dbReference type="Proteomes" id="UP000006718"/>
    </source>
</evidence>
<reference evidence="3" key="3">
    <citation type="submission" date="2025-08" db="UniProtKB">
        <authorList>
            <consortium name="Ensembl"/>
        </authorList>
    </citation>
    <scope>IDENTIFICATION</scope>
    <source>
        <strain evidence="3">17573</strain>
    </source>
</reference>
<dbReference type="Proteomes" id="UP000006718">
    <property type="component" value="Chromosome 9"/>
</dbReference>
<dbReference type="Pfam" id="PF00078">
    <property type="entry name" value="RVT_1"/>
    <property type="match status" value="1"/>
</dbReference>
<organism evidence="3 4">
    <name type="scientific">Macaca mulatta</name>
    <name type="common">Rhesus macaque</name>
    <dbReference type="NCBI Taxonomy" id="9544"/>
    <lineage>
        <taxon>Eukaryota</taxon>
        <taxon>Metazoa</taxon>
        <taxon>Chordata</taxon>
        <taxon>Craniata</taxon>
        <taxon>Vertebrata</taxon>
        <taxon>Euteleostomi</taxon>
        <taxon>Mammalia</taxon>
        <taxon>Eutheria</taxon>
        <taxon>Euarchontoglires</taxon>
        <taxon>Primates</taxon>
        <taxon>Haplorrhini</taxon>
        <taxon>Catarrhini</taxon>
        <taxon>Cercopithecidae</taxon>
        <taxon>Cercopithecinae</taxon>
        <taxon>Macaca</taxon>
    </lineage>
</organism>
<evidence type="ECO:0000256" key="1">
    <source>
        <dbReference type="ARBA" id="ARBA00012493"/>
    </source>
</evidence>
<dbReference type="GO" id="GO:0003964">
    <property type="term" value="F:RNA-directed DNA polymerase activity"/>
    <property type="evidence" value="ECO:0007669"/>
    <property type="project" value="UniProtKB-EC"/>
</dbReference>
<dbReference type="VEuPathDB" id="HostDB:ENSMMUG00000053199"/>
<dbReference type="Bgee" id="ENSMMUG00000053199">
    <property type="expression patterns" value="Expressed in heart and 1 other cell type or tissue"/>
</dbReference>
<dbReference type="SUPFAM" id="SSF56672">
    <property type="entry name" value="DNA/RNA polymerases"/>
    <property type="match status" value="1"/>
</dbReference>
<evidence type="ECO:0000313" key="3">
    <source>
        <dbReference type="Ensembl" id="ENSMMUP00000077147.1"/>
    </source>
</evidence>
<dbReference type="GeneTree" id="ENSGT01150000286925"/>
<dbReference type="EC" id="2.7.7.49" evidence="1"/>
<protein>
    <recommendedName>
        <fullName evidence="1">RNA-directed DNA polymerase</fullName>
        <ecNumber evidence="1">2.7.7.49</ecNumber>
    </recommendedName>
</protein>
<dbReference type="SMR" id="A0A5F8AIC5"/>
<reference evidence="4" key="1">
    <citation type="journal article" date="2007" name="Science">
        <title>Evolutionary and biomedical insights from the rhesus macaque genome.</title>
        <authorList>
            <person name="Gibbs R.A."/>
            <person name="Rogers J."/>
            <person name="Katze M.G."/>
            <person name="Bumgarner R."/>
            <person name="Weinstock G.M."/>
            <person name="Mardis E.R."/>
            <person name="Remington K.A."/>
            <person name="Strausberg R.L."/>
            <person name="Venter J.C."/>
            <person name="Wilson R.K."/>
            <person name="Batzer M.A."/>
            <person name="Bustamante C.D."/>
            <person name="Eichler E.E."/>
            <person name="Hahn M.W."/>
            <person name="Hardison R.C."/>
            <person name="Makova K.D."/>
            <person name="Miller W."/>
            <person name="Milosavljevic A."/>
            <person name="Palermo R.E."/>
            <person name="Siepel A."/>
            <person name="Sikela J.M."/>
            <person name="Attaway T."/>
            <person name="Bell S."/>
            <person name="Bernard K.E."/>
            <person name="Buhay C.J."/>
            <person name="Chandrabose M.N."/>
            <person name="Dao M."/>
            <person name="Davis C."/>
            <person name="Delehaunty K.D."/>
            <person name="Ding Y."/>
            <person name="Dinh H.H."/>
            <person name="Dugan-Rocha S."/>
            <person name="Fulton L.A."/>
            <person name="Gabisi R.A."/>
            <person name="Garner T.T."/>
            <person name="Godfrey J."/>
            <person name="Hawes A.C."/>
            <person name="Hernandez J."/>
            <person name="Hines S."/>
            <person name="Holder M."/>
            <person name="Hume J."/>
            <person name="Jhangiani S.N."/>
            <person name="Joshi V."/>
            <person name="Khan Z.M."/>
            <person name="Kirkness E.F."/>
            <person name="Cree A."/>
            <person name="Fowler R.G."/>
            <person name="Lee S."/>
            <person name="Lewis L.R."/>
            <person name="Li Z."/>
            <person name="Liu Y.-S."/>
            <person name="Moore S.M."/>
            <person name="Muzny D."/>
            <person name="Nazareth L.V."/>
            <person name="Ngo D.N."/>
            <person name="Okwuonu G.O."/>
            <person name="Pai G."/>
            <person name="Parker D."/>
            <person name="Paul H.A."/>
            <person name="Pfannkoch C."/>
            <person name="Pohl C.S."/>
            <person name="Rogers Y.-H.C."/>
            <person name="Ruiz S.J."/>
            <person name="Sabo A."/>
            <person name="Santibanez J."/>
            <person name="Schneider B.W."/>
            <person name="Smith S.M."/>
            <person name="Sodergren E."/>
            <person name="Svatek A.F."/>
            <person name="Utterback T.R."/>
            <person name="Vattathil S."/>
            <person name="Warren W."/>
            <person name="White C.S."/>
            <person name="Chinwalla A.T."/>
            <person name="Feng Y."/>
            <person name="Halpern A.L."/>
            <person name="Hillier L.W."/>
            <person name="Huang X."/>
            <person name="Minx P."/>
            <person name="Nelson J.O."/>
            <person name="Pepin K.H."/>
            <person name="Qin X."/>
            <person name="Sutton G.G."/>
            <person name="Venter E."/>
            <person name="Walenz B.P."/>
            <person name="Wallis J.W."/>
            <person name="Worley K.C."/>
            <person name="Yang S.-P."/>
            <person name="Jones S.M."/>
            <person name="Marra M.A."/>
            <person name="Rocchi M."/>
            <person name="Schein J.E."/>
            <person name="Baertsch R."/>
            <person name="Clarke L."/>
            <person name="Csuros M."/>
            <person name="Glasscock J."/>
            <person name="Harris R.A."/>
            <person name="Havlak P."/>
            <person name="Jackson A.R."/>
            <person name="Jiang H."/>
            <person name="Liu Y."/>
            <person name="Messina D.N."/>
            <person name="Shen Y."/>
            <person name="Song H.X.-Z."/>
            <person name="Wylie T."/>
            <person name="Zhang L."/>
            <person name="Birney E."/>
            <person name="Han K."/>
            <person name="Konkel M.K."/>
            <person name="Lee J."/>
            <person name="Smit A.F.A."/>
            <person name="Ullmer B."/>
            <person name="Wang H."/>
            <person name="Xing J."/>
            <person name="Burhans R."/>
            <person name="Cheng Z."/>
            <person name="Karro J.E."/>
            <person name="Ma J."/>
            <person name="Raney B."/>
            <person name="She X."/>
            <person name="Cox M.J."/>
            <person name="Demuth J.P."/>
            <person name="Dumas L.J."/>
            <person name="Han S.-G."/>
            <person name="Hopkins J."/>
            <person name="Karimpour-Fard A."/>
            <person name="Kim Y.H."/>
            <person name="Pollack J.R."/>
            <person name="Vinar T."/>
            <person name="Addo-Quaye C."/>
            <person name="Degenhardt J."/>
            <person name="Denby A."/>
            <person name="Hubisz M.J."/>
            <person name="Indap A."/>
            <person name="Kosiol C."/>
            <person name="Lahn B.T."/>
            <person name="Lawson H.A."/>
            <person name="Marklein A."/>
            <person name="Nielsen R."/>
            <person name="Vallender E.J."/>
            <person name="Clark A.G."/>
            <person name="Ferguson B."/>
            <person name="Hernandez R.D."/>
            <person name="Hirani K."/>
            <person name="Kehrer-Sawatzki H."/>
            <person name="Kolb J."/>
            <person name="Patil S."/>
            <person name="Pu L.-L."/>
            <person name="Ren Y."/>
            <person name="Smith D.G."/>
            <person name="Wheeler D.A."/>
            <person name="Schenck I."/>
            <person name="Ball E.V."/>
            <person name="Chen R."/>
            <person name="Cooper D.N."/>
            <person name="Giardine B."/>
            <person name="Hsu F."/>
            <person name="Kent W.J."/>
            <person name="Lesk A."/>
            <person name="Nelson D.L."/>
            <person name="O'brien W.E."/>
            <person name="Pruefer K."/>
            <person name="Stenson P.D."/>
            <person name="Wallace J.C."/>
            <person name="Ke H."/>
            <person name="Liu X.-M."/>
            <person name="Wang P."/>
            <person name="Xiang A.P."/>
            <person name="Yang F."/>
            <person name="Barber G.P."/>
            <person name="Haussler D."/>
            <person name="Karolchik D."/>
            <person name="Kern A.D."/>
            <person name="Kuhn R.M."/>
            <person name="Smith K.E."/>
            <person name="Zwieg A.S."/>
        </authorList>
    </citation>
    <scope>NUCLEOTIDE SEQUENCE [LARGE SCALE GENOMIC DNA]</scope>
    <source>
        <strain evidence="4">17573</strain>
    </source>
</reference>
<dbReference type="InParanoid" id="A0A5F8AIC5"/>
<dbReference type="Ensembl" id="ENSMMUT00000100814.1">
    <property type="protein sequence ID" value="ENSMMUP00000077147.1"/>
    <property type="gene ID" value="ENSMMUG00000053199.1"/>
</dbReference>
<dbReference type="PROSITE" id="PS50878">
    <property type="entry name" value="RT_POL"/>
    <property type="match status" value="1"/>
</dbReference>
<dbReference type="AlphaFoldDB" id="A0A5F8AIC5"/>
<proteinExistence type="predicted"/>
<evidence type="ECO:0000259" key="2">
    <source>
        <dbReference type="PROSITE" id="PS50878"/>
    </source>
</evidence>
<feature type="domain" description="Reverse transcriptase" evidence="2">
    <location>
        <begin position="92"/>
        <end position="367"/>
    </location>
</feature>
<accession>A0A5F8AIC5</accession>
<dbReference type="PANTHER" id="PTHR19446">
    <property type="entry name" value="REVERSE TRANSCRIPTASES"/>
    <property type="match status" value="1"/>
</dbReference>
<sequence>MQTTIREYHKHLYANKLENLEEMDNFLDTYTLPRLNQEEGESLNRPITGSEIEAIINSLPTKKSPGPDGFTAEFYQRYKKELVPFLLKLIQSIEKEGILPNSFYEANIILIPKPGRDTTKKENFRPISLMNIDAKVLNKILANRIQQHIKKLIQHDQVGFIPGMQGWFNIHKSINVMQHIKRTKDKNHMIISIDAEKAFDKIQQPFMLKTLNKFVIDGAYLKIIRAIYDKPTANIILNGQKLEKFPLKTGTRQGCPLSPLLFNIVLEVLARAIRQEKEIKGIQLGKEDVKLSLFADDMIVYLENPIVSAQNLLKLIRKFSKVSGNKINVQKSQAFLYTSNRQTESQIRNELPFTIASNRIKYLGIQLTRDVKDLFKENYKPLLSEIQEDINKWKSIPCSWIGRRINIVKMAILPKVIYRFNAIPIKLPMSFFTELEKTALKFIWNQKRARISKTILSQKNKAGGITLPDFKLYYKATVTKTAWYWYLNRDIDQWNRTESSEIIPHIYSHLIFDKPEKNKKWGKDSLFIKWCWEKNKKWGKDSLFIKWCWENWLAISRKLKLDPFLTPYTKINSRWIRDLNVRPNTIKTLEENLCNTIQDIGISKDFMSKTPKAKATEAKIDKWDLIKLKSFCTAKETTIRVNRQPTEWEKIFAIYSSDKGLISRTYKELKQIYKKKTNNPIKKWAKDMNRHFSKEDINTANRHMKKCSSSLAIREMQIKTTMRYHLTPVRMMIIKKSGNNRCWRGCGEIGTLLHCWWDCKLVQPLWKTVWRFLKDLELEVPYDPAIPLLGIYPKGYKSCCYKDTCTRMFIVALFTIAKTWNQPKCPSVTDWIKKMWHIYTMEYYAAIKKDEFVSFVGT</sequence>
<reference evidence="3" key="2">
    <citation type="submission" date="2019-01" db="EMBL/GenBank/DDBJ databases">
        <authorList>
            <person name="Graves T."/>
            <person name="Eichler E.E."/>
            <person name="Wilson R.K."/>
        </authorList>
    </citation>
    <scope>NUCLEOTIDE SEQUENCE [LARGE SCALE GENOMIC DNA]</scope>
    <source>
        <strain evidence="3">17573</strain>
    </source>
</reference>
<name>A0A5F8AIC5_MACMU</name>
<dbReference type="InterPro" id="IPR043502">
    <property type="entry name" value="DNA/RNA_pol_sf"/>
</dbReference>
<dbReference type="CDD" id="cd01650">
    <property type="entry name" value="RT_nLTR_like"/>
    <property type="match status" value="1"/>
</dbReference>
<keyword evidence="4" id="KW-1185">Reference proteome</keyword>